<dbReference type="InterPro" id="IPR058355">
    <property type="entry name" value="DUF8042"/>
</dbReference>
<proteinExistence type="predicted"/>
<feature type="domain" description="DUF8042" evidence="1">
    <location>
        <begin position="7"/>
        <end position="117"/>
    </location>
</feature>
<sequence length="121" mass="13771">MSDKASAQQDLLKELYNYSATIIPGTETLIAELRHNRQSDTDELFNLVIQGINWEIEVFNNCEDLINRDEQRIDKGRMASAVGRLGKVLQEKDDIKLAASLEVDFLPFLKAMKRVAETMNV</sequence>
<protein>
    <recommendedName>
        <fullName evidence="1">DUF8042 domain-containing protein</fullName>
    </recommendedName>
</protein>
<dbReference type="KEGG" id="wcp:H9Q76_04390"/>
<dbReference type="EMBL" id="CP060632">
    <property type="protein sequence ID" value="QNM00528.1"/>
    <property type="molecule type" value="Genomic_DNA"/>
</dbReference>
<dbReference type="AlphaFoldDB" id="A0A7G9FPP6"/>
<evidence type="ECO:0000259" key="1">
    <source>
        <dbReference type="Pfam" id="PF26154"/>
    </source>
</evidence>
<dbReference type="Proteomes" id="UP000515819">
    <property type="component" value="Chromosome"/>
</dbReference>
<accession>A0A7G9FPP6</accession>
<evidence type="ECO:0000313" key="3">
    <source>
        <dbReference type="Proteomes" id="UP000515819"/>
    </source>
</evidence>
<keyword evidence="3" id="KW-1185">Reference proteome</keyword>
<name>A0A7G9FPP6_9FIRM</name>
<dbReference type="RefSeq" id="WP_021984203.1">
    <property type="nucleotide sequence ID" value="NZ_CP060632.1"/>
</dbReference>
<organism evidence="2 3">
    <name type="scientific">Wujia chipingensis</name>
    <dbReference type="NCBI Taxonomy" id="2763670"/>
    <lineage>
        <taxon>Bacteria</taxon>
        <taxon>Bacillati</taxon>
        <taxon>Bacillota</taxon>
        <taxon>Clostridia</taxon>
        <taxon>Lachnospirales</taxon>
        <taxon>Lachnospiraceae</taxon>
        <taxon>Wujia</taxon>
    </lineage>
</organism>
<gene>
    <name evidence="2" type="ORF">H9Q76_04390</name>
</gene>
<reference evidence="2 3" key="1">
    <citation type="submission" date="2020-08" db="EMBL/GenBank/DDBJ databases">
        <authorList>
            <person name="Liu C."/>
            <person name="Sun Q."/>
        </authorList>
    </citation>
    <scope>NUCLEOTIDE SEQUENCE [LARGE SCALE GENOMIC DNA]</scope>
    <source>
        <strain evidence="2 3">NSJ-4</strain>
    </source>
</reference>
<evidence type="ECO:0000313" key="2">
    <source>
        <dbReference type="EMBL" id="QNM00528.1"/>
    </source>
</evidence>
<dbReference type="Pfam" id="PF26154">
    <property type="entry name" value="DUF8042"/>
    <property type="match status" value="1"/>
</dbReference>